<dbReference type="eggNOG" id="COG0797">
    <property type="taxonomic scope" value="Bacteria"/>
</dbReference>
<dbReference type="Gene3D" id="2.40.40.10">
    <property type="entry name" value="RlpA-like domain"/>
    <property type="match status" value="1"/>
</dbReference>
<dbReference type="SUPFAM" id="SSF50685">
    <property type="entry name" value="Barwin-like endoglucanases"/>
    <property type="match status" value="1"/>
</dbReference>
<dbReference type="EC" id="4.2.2.-" evidence="4"/>
<dbReference type="STRING" id="360107.CHAB381_0301"/>
<name>A7I063_CAMHC</name>
<comment type="function">
    <text evidence="4">Lytic transglycosylase with a strong preference for naked glycan strands that lack stem peptides.</text>
</comment>
<evidence type="ECO:0000313" key="7">
    <source>
        <dbReference type="EMBL" id="ABS52209.1"/>
    </source>
</evidence>
<evidence type="ECO:0000259" key="6">
    <source>
        <dbReference type="PROSITE" id="PS51724"/>
    </source>
</evidence>
<dbReference type="Gene3D" id="3.30.70.1070">
    <property type="entry name" value="Sporulation related repeat"/>
    <property type="match status" value="1"/>
</dbReference>
<dbReference type="AlphaFoldDB" id="A7I063"/>
<dbReference type="HOGENOM" id="CLU_042923_3_4_7"/>
<dbReference type="GO" id="GO:0000270">
    <property type="term" value="P:peptidoglycan metabolic process"/>
    <property type="evidence" value="ECO:0007669"/>
    <property type="project" value="UniProtKB-UniRule"/>
</dbReference>
<dbReference type="EMBL" id="CP000776">
    <property type="protein sequence ID" value="ABS52209.1"/>
    <property type="molecule type" value="Genomic_DNA"/>
</dbReference>
<accession>A7I063</accession>
<proteinExistence type="inferred from homology"/>
<evidence type="ECO:0000256" key="4">
    <source>
        <dbReference type="HAMAP-Rule" id="MF_02071"/>
    </source>
</evidence>
<keyword evidence="8" id="KW-1185">Reference proteome</keyword>
<dbReference type="GO" id="GO:0008932">
    <property type="term" value="F:lytic endotransglycosylase activity"/>
    <property type="evidence" value="ECO:0007669"/>
    <property type="project" value="UniProtKB-UniRule"/>
</dbReference>
<keyword evidence="7" id="KW-0449">Lipoprotein</keyword>
<keyword evidence="1" id="KW-0732">Signal</keyword>
<dbReference type="SUPFAM" id="SSF110997">
    <property type="entry name" value="Sporulation related repeat"/>
    <property type="match status" value="1"/>
</dbReference>
<sequence>MFFSFVFMILFYGCSSRIPHAGTYGTPKKSTPATMRPYTVNGKTYYPEKVSVGDTQRGTASWYGPNFHGKNTSNGEQYNMYAMTAAHKTYPMNTMVRVTNLNTGDSDVVRINDRGPFVNGRIIDLSKKAAQRLGVFARGTAPVKLEVVGFSGRQIAKGSAGSTVIGGQFMVQIGAFRNVNGAKRYKNEYNNTSGYGTIIKVFDLDGEPIYRVFLHGFKSESEARDFAHGGPFRGAFIVRE</sequence>
<dbReference type="PANTHER" id="PTHR34183:SF1">
    <property type="entry name" value="ENDOLYTIC PEPTIDOGLYCAN TRANSGLYCOSYLASE RLPA"/>
    <property type="match status" value="1"/>
</dbReference>
<evidence type="ECO:0000256" key="5">
    <source>
        <dbReference type="RuleBase" id="RU003495"/>
    </source>
</evidence>
<dbReference type="InterPro" id="IPR036908">
    <property type="entry name" value="RlpA-like_sf"/>
</dbReference>
<dbReference type="InterPro" id="IPR034718">
    <property type="entry name" value="RlpA"/>
</dbReference>
<dbReference type="InterPro" id="IPR036680">
    <property type="entry name" value="SPOR-like_sf"/>
</dbReference>
<evidence type="ECO:0000256" key="2">
    <source>
        <dbReference type="ARBA" id="ARBA00023239"/>
    </source>
</evidence>
<dbReference type="KEGG" id="cha:CHAB381_0301"/>
<dbReference type="NCBIfam" id="TIGR00413">
    <property type="entry name" value="rlpA"/>
    <property type="match status" value="1"/>
</dbReference>
<evidence type="ECO:0000256" key="1">
    <source>
        <dbReference type="ARBA" id="ARBA00022729"/>
    </source>
</evidence>
<dbReference type="InterPro" id="IPR007730">
    <property type="entry name" value="SPOR-like_dom"/>
</dbReference>
<dbReference type="InterPro" id="IPR009009">
    <property type="entry name" value="RlpA-like_DPBB"/>
</dbReference>
<comment type="similarity">
    <text evidence="4 5">Belongs to the RlpA family.</text>
</comment>
<dbReference type="GO" id="GO:0071555">
    <property type="term" value="P:cell wall organization"/>
    <property type="evidence" value="ECO:0007669"/>
    <property type="project" value="UniProtKB-KW"/>
</dbReference>
<feature type="domain" description="SPOR" evidence="6">
    <location>
        <begin position="163"/>
        <end position="240"/>
    </location>
</feature>
<dbReference type="PANTHER" id="PTHR34183">
    <property type="entry name" value="ENDOLYTIC PEPTIDOGLYCAN TRANSGLYCOSYLASE RLPA"/>
    <property type="match status" value="1"/>
</dbReference>
<dbReference type="HAMAP" id="MF_02071">
    <property type="entry name" value="RlpA"/>
    <property type="match status" value="1"/>
</dbReference>
<dbReference type="Pfam" id="PF05036">
    <property type="entry name" value="SPOR"/>
    <property type="match status" value="1"/>
</dbReference>
<evidence type="ECO:0000256" key="3">
    <source>
        <dbReference type="ARBA" id="ARBA00023316"/>
    </source>
</evidence>
<evidence type="ECO:0000313" key="8">
    <source>
        <dbReference type="Proteomes" id="UP000002407"/>
    </source>
</evidence>
<dbReference type="Pfam" id="PF03330">
    <property type="entry name" value="DPBB_1"/>
    <property type="match status" value="1"/>
</dbReference>
<reference evidence="8" key="1">
    <citation type="submission" date="2007-07" db="EMBL/GenBank/DDBJ databases">
        <title>Complete genome sequence of Campylobacter hominis ATCC BAA-381, a commensal isolated from the human gastrointestinal tract.</title>
        <authorList>
            <person name="Fouts D.E."/>
            <person name="Mongodin E.F."/>
            <person name="Puiu D."/>
            <person name="Sebastian Y."/>
            <person name="Miller W.G."/>
            <person name="Mandrell R.E."/>
            <person name="Nelson K.E."/>
        </authorList>
    </citation>
    <scope>NUCLEOTIDE SEQUENCE [LARGE SCALE GENOMIC DNA]</scope>
    <source>
        <strain evidence="8">ATCC BAA-381 / LMG 19568 / NCTC 13146 / CH001A</strain>
    </source>
</reference>
<dbReference type="CDD" id="cd22268">
    <property type="entry name" value="DPBB_RlpA-like"/>
    <property type="match status" value="1"/>
</dbReference>
<dbReference type="Proteomes" id="UP000002407">
    <property type="component" value="Chromosome"/>
</dbReference>
<dbReference type="InterPro" id="IPR012997">
    <property type="entry name" value="RplA"/>
</dbReference>
<dbReference type="GO" id="GO:0042834">
    <property type="term" value="F:peptidoglycan binding"/>
    <property type="evidence" value="ECO:0007669"/>
    <property type="project" value="InterPro"/>
</dbReference>
<dbReference type="PROSITE" id="PS51724">
    <property type="entry name" value="SPOR"/>
    <property type="match status" value="1"/>
</dbReference>
<protein>
    <recommendedName>
        <fullName evidence="4">Probable endolytic peptidoglycan transglycosylase RlpA</fullName>
        <ecNumber evidence="4">4.2.2.-</ecNumber>
    </recommendedName>
</protein>
<keyword evidence="2 4" id="KW-0456">Lyase</keyword>
<organism evidence="7 8">
    <name type="scientific">Campylobacter hominis (strain ATCC BAA-381 / DSM 21671 / CCUG 45161 / LMG 19568 / NCTC 13146 / CH001A)</name>
    <dbReference type="NCBI Taxonomy" id="360107"/>
    <lineage>
        <taxon>Bacteria</taxon>
        <taxon>Pseudomonadati</taxon>
        <taxon>Campylobacterota</taxon>
        <taxon>Epsilonproteobacteria</taxon>
        <taxon>Campylobacterales</taxon>
        <taxon>Campylobacteraceae</taxon>
        <taxon>Campylobacter</taxon>
    </lineage>
</organism>
<gene>
    <name evidence="4" type="primary">rlpA</name>
    <name evidence="7" type="ordered locus">CHAB381_0301</name>
</gene>
<keyword evidence="3 4" id="KW-0961">Cell wall biogenesis/degradation</keyword>